<dbReference type="AlphaFoldDB" id="A0AAD7UWK1"/>
<gene>
    <name evidence="3" type="ORF">O0I10_009777</name>
</gene>
<keyword evidence="2" id="KW-0472">Membrane</keyword>
<dbReference type="RefSeq" id="XP_058339509.1">
    <property type="nucleotide sequence ID" value="XM_058489763.1"/>
</dbReference>
<name>A0AAD7UWK1_9FUNG</name>
<organism evidence="3 4">
    <name type="scientific">Lichtheimia ornata</name>
    <dbReference type="NCBI Taxonomy" id="688661"/>
    <lineage>
        <taxon>Eukaryota</taxon>
        <taxon>Fungi</taxon>
        <taxon>Fungi incertae sedis</taxon>
        <taxon>Mucoromycota</taxon>
        <taxon>Mucoromycotina</taxon>
        <taxon>Mucoromycetes</taxon>
        <taxon>Mucorales</taxon>
        <taxon>Lichtheimiaceae</taxon>
        <taxon>Lichtheimia</taxon>
    </lineage>
</organism>
<feature type="transmembrane region" description="Helical" evidence="2">
    <location>
        <begin position="57"/>
        <end position="80"/>
    </location>
</feature>
<evidence type="ECO:0000313" key="4">
    <source>
        <dbReference type="Proteomes" id="UP001234581"/>
    </source>
</evidence>
<comment type="caution">
    <text evidence="3">The sequence shown here is derived from an EMBL/GenBank/DDBJ whole genome shotgun (WGS) entry which is preliminary data.</text>
</comment>
<proteinExistence type="predicted"/>
<feature type="compositionally biased region" description="Pro residues" evidence="1">
    <location>
        <begin position="205"/>
        <end position="216"/>
    </location>
</feature>
<protein>
    <submittedName>
        <fullName evidence="3">Uncharacterized protein</fullName>
    </submittedName>
</protein>
<dbReference type="Proteomes" id="UP001234581">
    <property type="component" value="Unassembled WGS sequence"/>
</dbReference>
<feature type="region of interest" description="Disordered" evidence="1">
    <location>
        <begin position="250"/>
        <end position="269"/>
    </location>
</feature>
<feature type="region of interest" description="Disordered" evidence="1">
    <location>
        <begin position="205"/>
        <end position="242"/>
    </location>
</feature>
<accession>A0AAD7UWK1</accession>
<evidence type="ECO:0000256" key="2">
    <source>
        <dbReference type="SAM" id="Phobius"/>
    </source>
</evidence>
<dbReference type="GeneID" id="83217182"/>
<feature type="transmembrane region" description="Helical" evidence="2">
    <location>
        <begin position="159"/>
        <end position="178"/>
    </location>
</feature>
<keyword evidence="2" id="KW-0812">Transmembrane</keyword>
<evidence type="ECO:0000256" key="1">
    <source>
        <dbReference type="SAM" id="MobiDB-lite"/>
    </source>
</evidence>
<reference evidence="3 4" key="1">
    <citation type="submission" date="2023-03" db="EMBL/GenBank/DDBJ databases">
        <title>Genome sequence of Lichtheimia ornata CBS 291.66.</title>
        <authorList>
            <person name="Mohabir J.T."/>
            <person name="Shea T.P."/>
            <person name="Kurbessoian T."/>
            <person name="Berby B."/>
            <person name="Fontaine J."/>
            <person name="Livny J."/>
            <person name="Gnirke A."/>
            <person name="Stajich J.E."/>
            <person name="Cuomo C.A."/>
        </authorList>
    </citation>
    <scope>NUCLEOTIDE SEQUENCE [LARGE SCALE GENOMIC DNA]</scope>
    <source>
        <strain evidence="3">CBS 291.66</strain>
    </source>
</reference>
<evidence type="ECO:0000313" key="3">
    <source>
        <dbReference type="EMBL" id="KAJ8654595.1"/>
    </source>
</evidence>
<keyword evidence="2" id="KW-1133">Transmembrane helix</keyword>
<dbReference type="EMBL" id="JARTCD010000059">
    <property type="protein sequence ID" value="KAJ8654595.1"/>
    <property type="molecule type" value="Genomic_DNA"/>
</dbReference>
<keyword evidence="4" id="KW-1185">Reference proteome</keyword>
<sequence>MRVLGCIFIVSYSGFVSAIQSYVNINHPQRTSSQHVVAYSFFPTTAFFSYMPSNAPFIIFGIANMVLTIVSLFGLLALYLDVYNYILTVSHGVVVGTALVIVDAIINTILFITMRGDYINWCIDSASGRFIDATQTGGLDTMAQQQDFYNCDRSWQDELKFGVLALMMIVGFYGYWAMCFRSFRIKRAVYLSHIMGVSIDPRHVPPPMGPHHPPMGGPMGPMRGMPPPPPPPPPMMDPRSAGHPHVIVLNNIKPSSHSTKNDSPPPYSK</sequence>
<feature type="transmembrane region" description="Helical" evidence="2">
    <location>
        <begin position="92"/>
        <end position="112"/>
    </location>
</feature>
<feature type="compositionally biased region" description="Polar residues" evidence="1">
    <location>
        <begin position="252"/>
        <end position="262"/>
    </location>
</feature>
<feature type="compositionally biased region" description="Pro residues" evidence="1">
    <location>
        <begin position="224"/>
        <end position="236"/>
    </location>
</feature>